<feature type="transmembrane region" description="Helical" evidence="1">
    <location>
        <begin position="84"/>
        <end position="109"/>
    </location>
</feature>
<dbReference type="EMBL" id="KB206756">
    <property type="protein sequence ID" value="ELP88206.1"/>
    <property type="molecule type" value="Genomic_DNA"/>
</dbReference>
<accession>A0A0A1U2A7</accession>
<dbReference type="Proteomes" id="UP000014680">
    <property type="component" value="Unassembled WGS sequence"/>
</dbReference>
<dbReference type="VEuPathDB" id="AmoebaDB:EIN_224490"/>
<gene>
    <name evidence="2" type="ORF">EIN_224490</name>
</gene>
<keyword evidence="1" id="KW-0472">Membrane</keyword>
<organism evidence="2 3">
    <name type="scientific">Entamoeba invadens IP1</name>
    <dbReference type="NCBI Taxonomy" id="370355"/>
    <lineage>
        <taxon>Eukaryota</taxon>
        <taxon>Amoebozoa</taxon>
        <taxon>Evosea</taxon>
        <taxon>Archamoebae</taxon>
        <taxon>Mastigamoebida</taxon>
        <taxon>Entamoebidae</taxon>
        <taxon>Entamoeba</taxon>
    </lineage>
</organism>
<feature type="transmembrane region" description="Helical" evidence="1">
    <location>
        <begin position="182"/>
        <end position="204"/>
    </location>
</feature>
<keyword evidence="1" id="KW-1133">Transmembrane helix</keyword>
<evidence type="ECO:0000313" key="2">
    <source>
        <dbReference type="EMBL" id="ELP88206.1"/>
    </source>
</evidence>
<dbReference type="GeneID" id="14887317"/>
<proteinExistence type="predicted"/>
<protein>
    <recommendedName>
        <fullName evidence="4">Tetraspanin family protein</fullName>
    </recommendedName>
</protein>
<reference evidence="2 3" key="1">
    <citation type="submission" date="2012-10" db="EMBL/GenBank/DDBJ databases">
        <authorList>
            <person name="Zafar N."/>
            <person name="Inman J."/>
            <person name="Hall N."/>
            <person name="Lorenzi H."/>
            <person name="Caler E."/>
        </authorList>
    </citation>
    <scope>NUCLEOTIDE SEQUENCE [LARGE SCALE GENOMIC DNA]</scope>
    <source>
        <strain evidence="2 3">IP1</strain>
    </source>
</reference>
<evidence type="ECO:0000313" key="3">
    <source>
        <dbReference type="Proteomes" id="UP000014680"/>
    </source>
</evidence>
<name>A0A0A1U2A7_ENTIV</name>
<evidence type="ECO:0008006" key="4">
    <source>
        <dbReference type="Google" id="ProtNLM"/>
    </source>
</evidence>
<dbReference type="OMA" id="IGHRNND"/>
<dbReference type="AlphaFoldDB" id="A0A0A1U2A7"/>
<dbReference type="RefSeq" id="XP_004254977.1">
    <property type="nucleotide sequence ID" value="XM_004254929.1"/>
</dbReference>
<keyword evidence="1" id="KW-0812">Transmembrane</keyword>
<keyword evidence="3" id="KW-1185">Reference proteome</keyword>
<sequence>MIVIVVLFACFLVCFGVSLIYRSGIILFFYKTLIVGVKSGSTFDVNFTLNLSTICFVILLGIAVLAYCFVVMLVFLFNNRGVTLLGIILSLLIFLFGITVGTFVVAMLVDSGDSLQGMFQYREDEDENDLKTQIEFEFACCGFDNETTQQQGEFYCKWKSDAKTVWCKDSVYKPFMQSLGMLLMPIVFTLIAAAVGFVVLIFLFRHQKLEFKNDEWGDEFYG</sequence>
<evidence type="ECO:0000256" key="1">
    <source>
        <dbReference type="SAM" id="Phobius"/>
    </source>
</evidence>
<feature type="transmembrane region" description="Helical" evidence="1">
    <location>
        <begin position="51"/>
        <end position="77"/>
    </location>
</feature>
<dbReference type="KEGG" id="eiv:EIN_224490"/>